<dbReference type="RefSeq" id="WP_261606267.1">
    <property type="nucleotide sequence ID" value="NZ_JAODOR010000005.1"/>
</dbReference>
<accession>A0ABT2PAV9</accession>
<reference evidence="2 3" key="1">
    <citation type="journal article" date="2024" name="Int. J. Syst. Evol. Microbiol.">
        <title>Microbacterium memoriense sp. nov., a member of the Actinomycetota from marine beach sediment of the north coast of Portugal.</title>
        <authorList>
            <person name="Santos J.D.N.D."/>
            <person name="Klimek D."/>
            <person name="Calusinska M."/>
            <person name="Lobo-da-Cunha A."/>
            <person name="Catita J."/>
            <person name="Goncalves H."/>
            <person name="Gonzalez I."/>
            <person name="Lage O.M."/>
        </authorList>
    </citation>
    <scope>NUCLEOTIDE SEQUENCE [LARGE SCALE GENOMIC DNA]</scope>
    <source>
        <strain evidence="2 3">PMIC_1C1B</strain>
    </source>
</reference>
<evidence type="ECO:0000313" key="2">
    <source>
        <dbReference type="EMBL" id="MCT9001713.1"/>
    </source>
</evidence>
<dbReference type="PROSITE" id="PS51257">
    <property type="entry name" value="PROKAR_LIPOPROTEIN"/>
    <property type="match status" value="1"/>
</dbReference>
<feature type="signal peptide" evidence="1">
    <location>
        <begin position="1"/>
        <end position="24"/>
    </location>
</feature>
<evidence type="ECO:0000313" key="3">
    <source>
        <dbReference type="Proteomes" id="UP001300496"/>
    </source>
</evidence>
<comment type="caution">
    <text evidence="2">The sequence shown here is derived from an EMBL/GenBank/DDBJ whole genome shotgun (WGS) entry which is preliminary data.</text>
</comment>
<dbReference type="InterPro" id="IPR006311">
    <property type="entry name" value="TAT_signal"/>
</dbReference>
<dbReference type="Proteomes" id="UP001300496">
    <property type="component" value="Unassembled WGS sequence"/>
</dbReference>
<keyword evidence="1" id="KW-0732">Signal</keyword>
<evidence type="ECO:0000256" key="1">
    <source>
        <dbReference type="SAM" id="SignalP"/>
    </source>
</evidence>
<dbReference type="EMBL" id="JAODOR010000005">
    <property type="protein sequence ID" value="MCT9001713.1"/>
    <property type="molecule type" value="Genomic_DNA"/>
</dbReference>
<protein>
    <recommendedName>
        <fullName evidence="4">Lipoprotein</fullName>
    </recommendedName>
</protein>
<sequence>MTTRRTLALLALLGAGALAFSGCASTPAAPGASGGSDDSSTELEVDAAWLDGGRMVAIVTQGSSTCVPTASSVTLQADGSVAVTLEDPAGDTACTRDLVPRATGVQLPEGANGDNELELVVTYGDMRGDTDLDAYSGGPVEEYAPSAGWIDDGQFALLTWGSSSCAPMVQDATVEGGNQITVTFTDPPADQVCTADMAPRVTLVAVDGVDDDVVDLALTGGGAEFATPVKLEVVG</sequence>
<keyword evidence="3" id="KW-1185">Reference proteome</keyword>
<dbReference type="PROSITE" id="PS51318">
    <property type="entry name" value="TAT"/>
    <property type="match status" value="1"/>
</dbReference>
<feature type="chain" id="PRO_5045446640" description="Lipoprotein" evidence="1">
    <location>
        <begin position="25"/>
        <end position="235"/>
    </location>
</feature>
<organism evidence="2 3">
    <name type="scientific">Microbacterium memoriense</name>
    <dbReference type="NCBI Taxonomy" id="2978350"/>
    <lineage>
        <taxon>Bacteria</taxon>
        <taxon>Bacillati</taxon>
        <taxon>Actinomycetota</taxon>
        <taxon>Actinomycetes</taxon>
        <taxon>Micrococcales</taxon>
        <taxon>Microbacteriaceae</taxon>
        <taxon>Microbacterium</taxon>
    </lineage>
</organism>
<evidence type="ECO:0008006" key="4">
    <source>
        <dbReference type="Google" id="ProtNLM"/>
    </source>
</evidence>
<gene>
    <name evidence="2" type="ORF">N4R40_04970</name>
</gene>
<name>A0ABT2PAV9_9MICO</name>
<proteinExistence type="predicted"/>